<dbReference type="RefSeq" id="WP_074241580.1">
    <property type="nucleotide sequence ID" value="NZ_FSRA01000002.1"/>
</dbReference>
<evidence type="ECO:0000313" key="2">
    <source>
        <dbReference type="Proteomes" id="UP000185003"/>
    </source>
</evidence>
<keyword evidence="2" id="KW-1185">Reference proteome</keyword>
<dbReference type="EMBL" id="FSRA01000002">
    <property type="protein sequence ID" value="SIO45885.1"/>
    <property type="molecule type" value="Genomic_DNA"/>
</dbReference>
<dbReference type="Proteomes" id="UP000185003">
    <property type="component" value="Unassembled WGS sequence"/>
</dbReference>
<accession>A0A1N6JNG3</accession>
<name>A0A1N6JNG3_9BACT</name>
<evidence type="ECO:0000313" key="1">
    <source>
        <dbReference type="EMBL" id="SIO45885.1"/>
    </source>
</evidence>
<organism evidence="1 2">
    <name type="scientific">Chitinophaga niabensis</name>
    <dbReference type="NCBI Taxonomy" id="536979"/>
    <lineage>
        <taxon>Bacteria</taxon>
        <taxon>Pseudomonadati</taxon>
        <taxon>Bacteroidota</taxon>
        <taxon>Chitinophagia</taxon>
        <taxon>Chitinophagales</taxon>
        <taxon>Chitinophagaceae</taxon>
        <taxon>Chitinophaga</taxon>
    </lineage>
</organism>
<proteinExistence type="predicted"/>
<protein>
    <submittedName>
        <fullName evidence="1">Uncharacterized protein</fullName>
    </submittedName>
</protein>
<reference evidence="2" key="1">
    <citation type="submission" date="2016-11" db="EMBL/GenBank/DDBJ databases">
        <authorList>
            <person name="Varghese N."/>
            <person name="Submissions S."/>
        </authorList>
    </citation>
    <scope>NUCLEOTIDE SEQUENCE [LARGE SCALE GENOMIC DNA]</scope>
    <source>
        <strain evidence="2">DSM 24787</strain>
    </source>
</reference>
<dbReference type="STRING" id="536979.SAMN04488055_4212"/>
<dbReference type="AlphaFoldDB" id="A0A1N6JNG3"/>
<sequence>MKKLRKELKKMKKQFAARQRPLLEKTERLQERMDRLEKLWKTPVDYQELLALSKNPIPPVVP</sequence>
<gene>
    <name evidence="1" type="ORF">SAMN04488055_4212</name>
</gene>